<protein>
    <recommendedName>
        <fullName evidence="1">Uroporphyrinogen decarboxylase (URO-D) domain-containing protein</fullName>
    </recommendedName>
</protein>
<feature type="domain" description="Uroporphyrinogen decarboxylase (URO-D)" evidence="1">
    <location>
        <begin position="17"/>
        <end position="73"/>
    </location>
</feature>
<gene>
    <name evidence="2" type="ORF">S01H4_47680</name>
</gene>
<name>X1C1Q3_9ZZZZ</name>
<dbReference type="Gene3D" id="3.20.20.210">
    <property type="match status" value="1"/>
</dbReference>
<dbReference type="InterPro" id="IPR000257">
    <property type="entry name" value="Uroporphyrinogen_deCOase"/>
</dbReference>
<evidence type="ECO:0000259" key="1">
    <source>
        <dbReference type="Pfam" id="PF01208"/>
    </source>
</evidence>
<organism evidence="2">
    <name type="scientific">marine sediment metagenome</name>
    <dbReference type="NCBI Taxonomy" id="412755"/>
    <lineage>
        <taxon>unclassified sequences</taxon>
        <taxon>metagenomes</taxon>
        <taxon>ecological metagenomes</taxon>
    </lineage>
</organism>
<dbReference type="GO" id="GO:0006779">
    <property type="term" value="P:porphyrin-containing compound biosynthetic process"/>
    <property type="evidence" value="ECO:0007669"/>
    <property type="project" value="InterPro"/>
</dbReference>
<dbReference type="GO" id="GO:0004853">
    <property type="term" value="F:uroporphyrinogen decarboxylase activity"/>
    <property type="evidence" value="ECO:0007669"/>
    <property type="project" value="InterPro"/>
</dbReference>
<feature type="non-terminal residue" evidence="2">
    <location>
        <position position="1"/>
    </location>
</feature>
<sequence>FIKLVEPRKVDKRSNIVDPAPSLNVGTPNMVEKQVKEIIDKCADGGGLIVGSEIPDDAKLENLKAMIDTCKSYGSYRK</sequence>
<dbReference type="EMBL" id="BART01026798">
    <property type="protein sequence ID" value="GAH01222.1"/>
    <property type="molecule type" value="Genomic_DNA"/>
</dbReference>
<accession>X1C1Q3</accession>
<dbReference type="SUPFAM" id="SSF51726">
    <property type="entry name" value="UROD/MetE-like"/>
    <property type="match status" value="1"/>
</dbReference>
<proteinExistence type="predicted"/>
<dbReference type="Pfam" id="PF01208">
    <property type="entry name" value="URO-D"/>
    <property type="match status" value="1"/>
</dbReference>
<comment type="caution">
    <text evidence="2">The sequence shown here is derived from an EMBL/GenBank/DDBJ whole genome shotgun (WGS) entry which is preliminary data.</text>
</comment>
<evidence type="ECO:0000313" key="2">
    <source>
        <dbReference type="EMBL" id="GAH01222.1"/>
    </source>
</evidence>
<reference evidence="2" key="1">
    <citation type="journal article" date="2014" name="Front. Microbiol.">
        <title>High frequency of phylogenetically diverse reductive dehalogenase-homologous genes in deep subseafloor sedimentary metagenomes.</title>
        <authorList>
            <person name="Kawai M."/>
            <person name="Futagami T."/>
            <person name="Toyoda A."/>
            <person name="Takaki Y."/>
            <person name="Nishi S."/>
            <person name="Hori S."/>
            <person name="Arai W."/>
            <person name="Tsubouchi T."/>
            <person name="Morono Y."/>
            <person name="Uchiyama I."/>
            <person name="Ito T."/>
            <person name="Fujiyama A."/>
            <person name="Inagaki F."/>
            <person name="Takami H."/>
        </authorList>
    </citation>
    <scope>NUCLEOTIDE SEQUENCE</scope>
    <source>
        <strain evidence="2">Expedition CK06-06</strain>
    </source>
</reference>
<dbReference type="AlphaFoldDB" id="X1C1Q3"/>
<dbReference type="InterPro" id="IPR038071">
    <property type="entry name" value="UROD/MetE-like_sf"/>
</dbReference>